<dbReference type="SUPFAM" id="SSF51695">
    <property type="entry name" value="PLC-like phosphodiesterases"/>
    <property type="match status" value="1"/>
</dbReference>
<protein>
    <recommendedName>
        <fullName evidence="3 9">Phosphoinositide phospholipase C</fullName>
        <ecNumber evidence="3 9">3.1.4.11</ecNumber>
    </recommendedName>
</protein>
<comment type="subcellular location">
    <subcellularLocation>
        <location evidence="2">Cytoplasm</location>
    </subcellularLocation>
</comment>
<dbReference type="InterPro" id="IPR035892">
    <property type="entry name" value="C2_domain_sf"/>
</dbReference>
<keyword evidence="6 9" id="KW-0443">Lipid metabolism</keyword>
<feature type="compositionally biased region" description="Low complexity" evidence="10">
    <location>
        <begin position="1485"/>
        <end position="1500"/>
    </location>
</feature>
<evidence type="ECO:0000256" key="9">
    <source>
        <dbReference type="RuleBase" id="RU361133"/>
    </source>
</evidence>
<dbReference type="InterPro" id="IPR000909">
    <property type="entry name" value="PLipase_C_PInositol-sp_X_dom"/>
</dbReference>
<name>A0A6F9DPG8_9ASCI</name>
<dbReference type="FunFam" id="1.10.238.10:FF:000005">
    <property type="entry name" value="Phosphoinositide phospholipase C"/>
    <property type="match status" value="1"/>
</dbReference>
<dbReference type="FunFam" id="2.30.29.30:FF:000025">
    <property type="entry name" value="Phosphoinositide phospholipase C"/>
    <property type="match status" value="1"/>
</dbReference>
<dbReference type="PANTHER" id="PTHR10336">
    <property type="entry name" value="PHOSPHOINOSITIDE-SPECIFIC PHOSPHOLIPASE C FAMILY PROTEIN"/>
    <property type="match status" value="1"/>
</dbReference>
<dbReference type="Pfam" id="PF00387">
    <property type="entry name" value="PI-PLC-Y"/>
    <property type="match status" value="1"/>
</dbReference>
<dbReference type="InterPro" id="IPR015359">
    <property type="entry name" value="PLC_EF-hand-like"/>
</dbReference>
<keyword evidence="9" id="KW-0378">Hydrolase</keyword>
<dbReference type="GO" id="GO:0051209">
    <property type="term" value="P:release of sequestered calcium ion into cytosol"/>
    <property type="evidence" value="ECO:0007669"/>
    <property type="project" value="TreeGrafter"/>
</dbReference>
<feature type="region of interest" description="Disordered" evidence="10">
    <location>
        <begin position="1379"/>
        <end position="1423"/>
    </location>
</feature>
<dbReference type="PRINTS" id="PR00390">
    <property type="entry name" value="PHPHLIPASEC"/>
</dbReference>
<feature type="compositionally biased region" description="Low complexity" evidence="10">
    <location>
        <begin position="1291"/>
        <end position="1301"/>
    </location>
</feature>
<feature type="compositionally biased region" description="Polar residues" evidence="10">
    <location>
        <begin position="139"/>
        <end position="162"/>
    </location>
</feature>
<dbReference type="EC" id="3.1.4.11" evidence="3 9"/>
<dbReference type="GO" id="GO:0048015">
    <property type="term" value="P:phosphatidylinositol-mediated signaling"/>
    <property type="evidence" value="ECO:0007669"/>
    <property type="project" value="TreeGrafter"/>
</dbReference>
<feature type="domain" description="PI-PLC Y-box" evidence="13">
    <location>
        <begin position="863"/>
        <end position="980"/>
    </location>
</feature>
<evidence type="ECO:0000256" key="10">
    <source>
        <dbReference type="SAM" id="MobiDB-lite"/>
    </source>
</evidence>
<evidence type="ECO:0000259" key="14">
    <source>
        <dbReference type="PROSITE" id="PS50222"/>
    </source>
</evidence>
<dbReference type="Pfam" id="PF00168">
    <property type="entry name" value="C2"/>
    <property type="match status" value="1"/>
</dbReference>
<dbReference type="Pfam" id="PF16457">
    <property type="entry name" value="PH_12"/>
    <property type="match status" value="1"/>
</dbReference>
<gene>
    <name evidence="15" type="primary">Plcl1</name>
</gene>
<dbReference type="CDD" id="cd16206">
    <property type="entry name" value="EFh_PRIP"/>
    <property type="match status" value="1"/>
</dbReference>
<dbReference type="SUPFAM" id="SSF49562">
    <property type="entry name" value="C2 domain (Calcium/lipid-binding domain, CaLB)"/>
    <property type="match status" value="1"/>
</dbReference>
<feature type="region of interest" description="Disordered" evidence="10">
    <location>
        <begin position="1472"/>
        <end position="1510"/>
    </location>
</feature>
<dbReference type="PROSITE" id="PS50222">
    <property type="entry name" value="EF_HAND_2"/>
    <property type="match status" value="1"/>
</dbReference>
<dbReference type="GO" id="GO:0046488">
    <property type="term" value="P:phosphatidylinositol metabolic process"/>
    <property type="evidence" value="ECO:0007669"/>
    <property type="project" value="TreeGrafter"/>
</dbReference>
<dbReference type="InterPro" id="IPR017946">
    <property type="entry name" value="PLC-like_Pdiesterase_TIM-brl"/>
</dbReference>
<dbReference type="FunFam" id="3.20.20.190:FF:000001">
    <property type="entry name" value="Phosphoinositide phospholipase C"/>
    <property type="match status" value="1"/>
</dbReference>
<dbReference type="InterPro" id="IPR011993">
    <property type="entry name" value="PH-like_dom_sf"/>
</dbReference>
<dbReference type="SMART" id="SM00149">
    <property type="entry name" value="PLCYc"/>
    <property type="match status" value="1"/>
</dbReference>
<feature type="compositionally biased region" description="Polar residues" evidence="10">
    <location>
        <begin position="1380"/>
        <end position="1391"/>
    </location>
</feature>
<dbReference type="SMART" id="SM00239">
    <property type="entry name" value="C2"/>
    <property type="match status" value="1"/>
</dbReference>
<comment type="catalytic activity">
    <reaction evidence="8">
        <text>a 1,2-diacyl-sn-glycero-3-phospho-(1D-myo-inositol-4,5-bisphosphate) + H2O = 1D-myo-inositol 1,4,5-trisphosphate + a 1,2-diacyl-sn-glycerol + H(+)</text>
        <dbReference type="Rhea" id="RHEA:33179"/>
        <dbReference type="ChEBI" id="CHEBI:15377"/>
        <dbReference type="ChEBI" id="CHEBI:15378"/>
        <dbReference type="ChEBI" id="CHEBI:17815"/>
        <dbReference type="ChEBI" id="CHEBI:58456"/>
        <dbReference type="ChEBI" id="CHEBI:203600"/>
        <dbReference type="EC" id="3.1.4.11"/>
    </reaction>
    <physiologicalReaction direction="left-to-right" evidence="8">
        <dbReference type="Rhea" id="RHEA:33180"/>
    </physiologicalReaction>
</comment>
<evidence type="ECO:0000256" key="6">
    <source>
        <dbReference type="ARBA" id="ARBA00023098"/>
    </source>
</evidence>
<accession>A0A6F9DPG8</accession>
<evidence type="ECO:0000313" key="15">
    <source>
        <dbReference type="EMBL" id="CAB3264930.1"/>
    </source>
</evidence>
<dbReference type="Pfam" id="PF09279">
    <property type="entry name" value="EF-hand_like"/>
    <property type="match status" value="1"/>
</dbReference>
<feature type="region of interest" description="Disordered" evidence="10">
    <location>
        <begin position="137"/>
        <end position="270"/>
    </location>
</feature>
<dbReference type="InterPro" id="IPR001711">
    <property type="entry name" value="PLipase_C_Pinositol-sp_Y"/>
</dbReference>
<dbReference type="CDD" id="cd13364">
    <property type="entry name" value="PH_PLC_eta"/>
    <property type="match status" value="1"/>
</dbReference>
<feature type="region of interest" description="Disordered" evidence="10">
    <location>
        <begin position="1524"/>
        <end position="1558"/>
    </location>
</feature>
<dbReference type="Pfam" id="PF00388">
    <property type="entry name" value="PI-PLC-X"/>
    <property type="match status" value="1"/>
</dbReference>
<dbReference type="InterPro" id="IPR002048">
    <property type="entry name" value="EF_hand_dom"/>
</dbReference>
<evidence type="ECO:0000256" key="1">
    <source>
        <dbReference type="ARBA" id="ARBA00001913"/>
    </source>
</evidence>
<feature type="compositionally biased region" description="Basic residues" evidence="10">
    <location>
        <begin position="1403"/>
        <end position="1413"/>
    </location>
</feature>
<dbReference type="SUPFAM" id="SSF47473">
    <property type="entry name" value="EF-hand"/>
    <property type="match status" value="1"/>
</dbReference>
<keyword evidence="7" id="KW-0807">Transducer</keyword>
<keyword evidence="5 9" id="KW-0442">Lipid degradation</keyword>
<feature type="region of interest" description="Disordered" evidence="10">
    <location>
        <begin position="821"/>
        <end position="848"/>
    </location>
</feature>
<evidence type="ECO:0000256" key="8">
    <source>
        <dbReference type="ARBA" id="ARBA00023674"/>
    </source>
</evidence>
<dbReference type="InterPro" id="IPR001192">
    <property type="entry name" value="PI-PLC_fam"/>
</dbReference>
<dbReference type="GO" id="GO:0005737">
    <property type="term" value="C:cytoplasm"/>
    <property type="evidence" value="ECO:0007669"/>
    <property type="project" value="UniProtKB-SubCell"/>
</dbReference>
<feature type="compositionally biased region" description="Low complexity" evidence="10">
    <location>
        <begin position="167"/>
        <end position="180"/>
    </location>
</feature>
<dbReference type="Gene3D" id="1.10.238.10">
    <property type="entry name" value="EF-hand"/>
    <property type="match status" value="2"/>
</dbReference>
<feature type="compositionally biased region" description="Basic and acidic residues" evidence="10">
    <location>
        <begin position="187"/>
        <end position="202"/>
    </location>
</feature>
<evidence type="ECO:0000256" key="3">
    <source>
        <dbReference type="ARBA" id="ARBA00012368"/>
    </source>
</evidence>
<dbReference type="Gene3D" id="2.60.40.150">
    <property type="entry name" value="C2 domain"/>
    <property type="match status" value="1"/>
</dbReference>
<dbReference type="PANTHER" id="PTHR10336:SF196">
    <property type="entry name" value="PHOSPHOINOSITIDE PHOSPHOLIPASE C"/>
    <property type="match status" value="1"/>
</dbReference>
<feature type="compositionally biased region" description="Polar residues" evidence="10">
    <location>
        <begin position="1475"/>
        <end position="1484"/>
    </location>
</feature>
<dbReference type="SMART" id="SM00148">
    <property type="entry name" value="PLCXc"/>
    <property type="match status" value="1"/>
</dbReference>
<evidence type="ECO:0000259" key="11">
    <source>
        <dbReference type="PROSITE" id="PS50003"/>
    </source>
</evidence>
<comment type="cofactor">
    <cofactor evidence="1">
        <name>Ca(2+)</name>
        <dbReference type="ChEBI" id="CHEBI:29108"/>
    </cofactor>
</comment>
<evidence type="ECO:0000256" key="4">
    <source>
        <dbReference type="ARBA" id="ARBA00022490"/>
    </source>
</evidence>
<dbReference type="PROSITE" id="PS50007">
    <property type="entry name" value="PIPLC_X_DOMAIN"/>
    <property type="match status" value="1"/>
</dbReference>
<feature type="domain" description="C2" evidence="12">
    <location>
        <begin position="980"/>
        <end position="1110"/>
    </location>
</feature>
<dbReference type="CDD" id="cd00275">
    <property type="entry name" value="C2_PLC_like"/>
    <property type="match status" value="1"/>
</dbReference>
<dbReference type="SUPFAM" id="SSF50729">
    <property type="entry name" value="PH domain-like"/>
    <property type="match status" value="1"/>
</dbReference>
<dbReference type="Gene3D" id="2.30.29.30">
    <property type="entry name" value="Pleckstrin-homology domain (PH domain)/Phosphotyrosine-binding domain (PTB)"/>
    <property type="match status" value="1"/>
</dbReference>
<dbReference type="PROSITE" id="PS50003">
    <property type="entry name" value="PH_DOMAIN"/>
    <property type="match status" value="1"/>
</dbReference>
<keyword evidence="4" id="KW-0963">Cytoplasm</keyword>
<reference evidence="15" key="1">
    <citation type="submission" date="2020-04" db="EMBL/GenBank/DDBJ databases">
        <authorList>
            <person name="Neveu A P."/>
        </authorList>
    </citation>
    <scope>NUCLEOTIDE SEQUENCE</scope>
    <source>
        <tissue evidence="15">Whole embryo</tissue>
    </source>
</reference>
<evidence type="ECO:0000259" key="13">
    <source>
        <dbReference type="PROSITE" id="PS50008"/>
    </source>
</evidence>
<proteinExistence type="evidence at transcript level"/>
<evidence type="ECO:0000256" key="5">
    <source>
        <dbReference type="ARBA" id="ARBA00022963"/>
    </source>
</evidence>
<organism evidence="15">
    <name type="scientific">Phallusia mammillata</name>
    <dbReference type="NCBI Taxonomy" id="59560"/>
    <lineage>
        <taxon>Eukaryota</taxon>
        <taxon>Metazoa</taxon>
        <taxon>Chordata</taxon>
        <taxon>Tunicata</taxon>
        <taxon>Ascidiacea</taxon>
        <taxon>Phlebobranchia</taxon>
        <taxon>Ascidiidae</taxon>
        <taxon>Phallusia</taxon>
    </lineage>
</organism>
<feature type="domain" description="PH" evidence="11">
    <location>
        <begin position="375"/>
        <end position="484"/>
    </location>
</feature>
<dbReference type="InterPro" id="IPR011992">
    <property type="entry name" value="EF-hand-dom_pair"/>
</dbReference>
<sequence>MELEEMPSLERQPSEDCENALETLDSNAMDNNCRLNRKRKPPNLSIPASQEQHIQNAEDINMNVEHAATNTETQPFVTLRKQVVSSLGAGAMNSPVVRRSSRLGQILEIPDVAAALVHDEGYEMLLQTRRCSFERAASRRQQTPAAVVNSQGQFLFDESTSPDADSESTSGSDTSSLQSTVEIQSDQSKRPDATRPRLEPNKVEPSNAKEVYDRIADSTRPAELFGSPVDKKPPLHVTIPSSPHPKKRTPTDSLDEDPTSEEVNTSGGKRTLLSRLRKSGLNRSPSNASLHGWESLARALARVGANPAAFSGLDMESFDLNPDLTPILKRRSHHQSNWNSLDKEPGTKPTLRKKTVSFSRLPSEASVKNSADCITLMQTGHQFVKMRSNARVYNRLYWLDEVNNCLRWEPSKKDSGKARIDVSAIREVRPGKTTELFLSSDISTHFPEECSFSIIYADGKTLDLIANSTDEASVWVTGLRCLMSGQDMEGLRMRGDARDTWLCAVFDRADINSDGYLDEEESLKLLTSLSDGIRELRIKQKLQEHVQMRGSTDHSRLSKDEFVEIFKDVATRPEIYFLLARFASRDDRLSADDLLQFLEAEQGISGVTYETCVELIESYEPSESLKGVPALGIDGFTKYLMSDECGLLDPTHLQVCQDMTQPLSHYFIASSHNTYLMEDQVSGPSSVGAYVRALLRCCRCVELDCWDGANGEPVVSHGHTPTNKIPFRQVIEAIKDSGFRNSVYPVILSLENHCSEKQQLLMASDLTTILGDQIYTEKKTEEASFLSHLPSPEDLKNRFLIRSRKLPPDCDKDVGYVIEDDEGQEVEDKIPSSPLAQANGSGGSPASLVADRKDKGLPLVRQLSDLVSICSCVSFLENFDTHQRVYGCCHTCSLNEQIAARMVDLNPDQFVMHNKKFLTRVYPSGMRYDSSNFNPQDYWNCGVQIAALNYQTPGLMMDINDGRFSMNGSCGYVLKPSVMREPMAYYSTQHNEAIPGVASKTLHLRIISGQNFPKPRGGGAKGHVIDPYVLIELFGVPTDCAEHRTRTAPNNSGESPVFDESFEFRLTLPSLALVRFVVLDDEFIGDEFIGQYTIPFDCMRPGYRHLRLRSIFDEPLEDATLFIHVAVTDSEAVAISSGGSVMTSQTNASGTLKKRSSYKKLKKTRSRKDIDYLTMRDCALPVLDELFRKADGPLRHATALRESQRWSLSYLREACGASPVASVKQCIRCLSHRLKADSMTADGSSSRHKRSWSALSADVEPQAPGESDVTDPRRRTISGDAAGARLRRQASETSQSSSDSSFAHPPVVLLRQDRRLLLELHPPYSNSEYWRKASLALDAYVSDTLAVLDNAPGCCKSLDGFCHSMEAFYEDIPKLLGGNIPSNDSDPSSGVVNGGNGAPVSKKSGKSAAKKKLSNVGDSDQKRTQVVEENLRWNHSVVKGQADLLRSCQDDASRSLNDIWEAGMLCSLASEKLKPSQSETSKNSNGLEVGEGNNRNGNNNATSPGAPQVAKYNGAKSLFGVAKHSMPPFARVRSTSSPKFRKHDRTPPDDGPYPVTPL</sequence>
<dbReference type="Gene3D" id="3.20.20.190">
    <property type="entry name" value="Phosphatidylinositol (PI) phosphodiesterase"/>
    <property type="match status" value="1"/>
</dbReference>
<dbReference type="GO" id="GO:0032228">
    <property type="term" value="P:regulation of synaptic transmission, GABAergic"/>
    <property type="evidence" value="ECO:0007669"/>
    <property type="project" value="TreeGrafter"/>
</dbReference>
<dbReference type="GO" id="GO:0005509">
    <property type="term" value="F:calcium ion binding"/>
    <property type="evidence" value="ECO:0007669"/>
    <property type="project" value="InterPro"/>
</dbReference>
<evidence type="ECO:0000256" key="2">
    <source>
        <dbReference type="ARBA" id="ARBA00004496"/>
    </source>
</evidence>
<dbReference type="InterPro" id="IPR000008">
    <property type="entry name" value="C2_dom"/>
</dbReference>
<feature type="domain" description="EF-hand" evidence="14">
    <location>
        <begin position="497"/>
        <end position="532"/>
    </location>
</feature>
<dbReference type="GO" id="GO:0007214">
    <property type="term" value="P:gamma-aminobutyric acid signaling pathway"/>
    <property type="evidence" value="ECO:0007669"/>
    <property type="project" value="TreeGrafter"/>
</dbReference>
<dbReference type="GO" id="GO:0016042">
    <property type="term" value="P:lipid catabolic process"/>
    <property type="evidence" value="ECO:0007669"/>
    <property type="project" value="UniProtKB-KW"/>
</dbReference>
<dbReference type="InterPro" id="IPR001849">
    <property type="entry name" value="PH_domain"/>
</dbReference>
<feature type="compositionally biased region" description="Pro residues" evidence="10">
    <location>
        <begin position="1549"/>
        <end position="1558"/>
    </location>
</feature>
<dbReference type="PROSITE" id="PS50008">
    <property type="entry name" value="PIPLC_Y_DOMAIN"/>
    <property type="match status" value="1"/>
</dbReference>
<evidence type="ECO:0000259" key="12">
    <source>
        <dbReference type="PROSITE" id="PS50004"/>
    </source>
</evidence>
<feature type="region of interest" description="Disordered" evidence="10">
    <location>
        <begin position="1238"/>
        <end position="1305"/>
    </location>
</feature>
<dbReference type="GO" id="GO:0004435">
    <property type="term" value="F:phosphatidylinositol-4,5-bisphosphate phospholipase C activity"/>
    <property type="evidence" value="ECO:0007669"/>
    <property type="project" value="UniProtKB-EC"/>
</dbReference>
<dbReference type="EMBL" id="LR789068">
    <property type="protein sequence ID" value="CAB3264930.1"/>
    <property type="molecule type" value="mRNA"/>
</dbReference>
<evidence type="ECO:0000256" key="7">
    <source>
        <dbReference type="ARBA" id="ARBA00023224"/>
    </source>
</evidence>
<dbReference type="PROSITE" id="PS50004">
    <property type="entry name" value="C2"/>
    <property type="match status" value="1"/>
</dbReference>